<evidence type="ECO:0000256" key="3">
    <source>
        <dbReference type="ARBA" id="ARBA00022448"/>
    </source>
</evidence>
<feature type="transmembrane region" description="Helical" evidence="10">
    <location>
        <begin position="167"/>
        <end position="187"/>
    </location>
</feature>
<keyword evidence="13" id="KW-1185">Reference proteome</keyword>
<keyword evidence="7" id="KW-0677">Repeat</keyword>
<dbReference type="Proteomes" id="UP001229421">
    <property type="component" value="Unassembled WGS sequence"/>
</dbReference>
<keyword evidence="6 10" id="KW-0812">Transmembrane</keyword>
<evidence type="ECO:0000256" key="11">
    <source>
        <dbReference type="SAM" id="MobiDB-lite"/>
    </source>
</evidence>
<dbReference type="EMBL" id="JAUHHV010000008">
    <property type="protein sequence ID" value="KAK1415878.1"/>
    <property type="molecule type" value="Genomic_DNA"/>
</dbReference>
<keyword evidence="5 10" id="KW-0762">Sugar transport</keyword>
<evidence type="ECO:0000313" key="12">
    <source>
        <dbReference type="EMBL" id="KAK1415878.1"/>
    </source>
</evidence>
<protein>
    <recommendedName>
        <fullName evidence="10">Bidirectional sugar transporter SWEET</fullName>
    </recommendedName>
</protein>
<gene>
    <name evidence="12" type="ORF">QVD17_31666</name>
</gene>
<dbReference type="InterPro" id="IPR004316">
    <property type="entry name" value="SWEET_rpt"/>
</dbReference>
<evidence type="ECO:0000256" key="5">
    <source>
        <dbReference type="ARBA" id="ARBA00022597"/>
    </source>
</evidence>
<accession>A0AAD8NPI9</accession>
<feature type="transmembrane region" description="Helical" evidence="10">
    <location>
        <begin position="193"/>
        <end position="214"/>
    </location>
</feature>
<feature type="region of interest" description="Disordered" evidence="11">
    <location>
        <begin position="244"/>
        <end position="272"/>
    </location>
</feature>
<feature type="transmembrane region" description="Helical" evidence="10">
    <location>
        <begin position="107"/>
        <end position="126"/>
    </location>
</feature>
<comment type="function">
    <text evidence="10">Mediates both low-affinity uptake and efflux of sugar across the membrane.</text>
</comment>
<evidence type="ECO:0000256" key="1">
    <source>
        <dbReference type="ARBA" id="ARBA00004651"/>
    </source>
</evidence>
<feature type="transmembrane region" description="Helical" evidence="10">
    <location>
        <begin position="72"/>
        <end position="95"/>
    </location>
</feature>
<keyword evidence="4" id="KW-1003">Cell membrane</keyword>
<sequence length="308" mass="33968">MGLIDVHNPLVLVFGILGNIVSIGVYFAPIPTFISIYKNKSTMRFQALPYLVSLFSSLLWLYYALIKGGNTFLLITINALGSLIELVYVIIFIVYATPYSKKQTFKILSTTMVVCLGIFLGSYFFLHGTDRAVAVGWICVGISVCVFASPLTIVFQVVKTKSVEFMPFPLSCLLTLSAIMWFAYGMYTKDMCVTVPNVLGFILGVIQIALYQYYKHKSKVISIPELKLPEHIINVKASNSEVYPVDSSRSSGSELEVEEEKEHETAKGGGGEVVEQHKETVMVAAMVNDDPCGVEVVNVKPILIMCAA</sequence>
<dbReference type="PANTHER" id="PTHR10791:SF243">
    <property type="entry name" value="SWEET SUGAR TRANSPORTER-RELATED"/>
    <property type="match status" value="1"/>
</dbReference>
<comment type="caution">
    <text evidence="12">The sequence shown here is derived from an EMBL/GenBank/DDBJ whole genome shotgun (WGS) entry which is preliminary data.</text>
</comment>
<dbReference type="InterPro" id="IPR047664">
    <property type="entry name" value="SWEET"/>
</dbReference>
<evidence type="ECO:0000256" key="4">
    <source>
        <dbReference type="ARBA" id="ARBA00022475"/>
    </source>
</evidence>
<feature type="transmembrane region" description="Helical" evidence="10">
    <location>
        <begin position="132"/>
        <end position="155"/>
    </location>
</feature>
<proteinExistence type="inferred from homology"/>
<evidence type="ECO:0000256" key="7">
    <source>
        <dbReference type="ARBA" id="ARBA00022737"/>
    </source>
</evidence>
<keyword evidence="8 10" id="KW-1133">Transmembrane helix</keyword>
<evidence type="ECO:0000256" key="2">
    <source>
        <dbReference type="ARBA" id="ARBA00007809"/>
    </source>
</evidence>
<dbReference type="PANTHER" id="PTHR10791">
    <property type="entry name" value="RAG1-ACTIVATING PROTEIN 1"/>
    <property type="match status" value="1"/>
</dbReference>
<dbReference type="Gene3D" id="1.20.1280.290">
    <property type="match status" value="2"/>
</dbReference>
<evidence type="ECO:0000256" key="10">
    <source>
        <dbReference type="RuleBase" id="RU910715"/>
    </source>
</evidence>
<name>A0AAD8NPI9_TARER</name>
<reference evidence="12" key="1">
    <citation type="journal article" date="2023" name="bioRxiv">
        <title>Improved chromosome-level genome assembly for marigold (Tagetes erecta).</title>
        <authorList>
            <person name="Jiang F."/>
            <person name="Yuan L."/>
            <person name="Wang S."/>
            <person name="Wang H."/>
            <person name="Xu D."/>
            <person name="Wang A."/>
            <person name="Fan W."/>
        </authorList>
    </citation>
    <scope>NUCLEOTIDE SEQUENCE</scope>
    <source>
        <strain evidence="12">WSJ</strain>
        <tissue evidence="12">Leaf</tissue>
    </source>
</reference>
<dbReference type="FunFam" id="1.20.1280.290:FF:000003">
    <property type="entry name" value="Bidirectional sugar transporter SWEET"/>
    <property type="match status" value="1"/>
</dbReference>
<dbReference type="GO" id="GO:0005886">
    <property type="term" value="C:plasma membrane"/>
    <property type="evidence" value="ECO:0007669"/>
    <property type="project" value="UniProtKB-SubCell"/>
</dbReference>
<comment type="subcellular location">
    <subcellularLocation>
        <location evidence="1 10">Cell membrane</location>
        <topology evidence="1 10">Multi-pass membrane protein</topology>
    </subcellularLocation>
</comment>
<evidence type="ECO:0000256" key="9">
    <source>
        <dbReference type="ARBA" id="ARBA00023136"/>
    </source>
</evidence>
<dbReference type="GO" id="GO:0051119">
    <property type="term" value="F:sugar transmembrane transporter activity"/>
    <property type="evidence" value="ECO:0007669"/>
    <property type="project" value="InterPro"/>
</dbReference>
<feature type="transmembrane region" description="Helical" evidence="10">
    <location>
        <begin position="12"/>
        <end position="36"/>
    </location>
</feature>
<keyword evidence="3 10" id="KW-0813">Transport</keyword>
<evidence type="ECO:0000256" key="6">
    <source>
        <dbReference type="ARBA" id="ARBA00022692"/>
    </source>
</evidence>
<keyword evidence="9 10" id="KW-0472">Membrane</keyword>
<feature type="transmembrane region" description="Helical" evidence="10">
    <location>
        <begin position="48"/>
        <end position="66"/>
    </location>
</feature>
<comment type="similarity">
    <text evidence="2 10">Belongs to the SWEET sugar transporter family.</text>
</comment>
<evidence type="ECO:0000313" key="13">
    <source>
        <dbReference type="Proteomes" id="UP001229421"/>
    </source>
</evidence>
<organism evidence="12 13">
    <name type="scientific">Tagetes erecta</name>
    <name type="common">African marigold</name>
    <dbReference type="NCBI Taxonomy" id="13708"/>
    <lineage>
        <taxon>Eukaryota</taxon>
        <taxon>Viridiplantae</taxon>
        <taxon>Streptophyta</taxon>
        <taxon>Embryophyta</taxon>
        <taxon>Tracheophyta</taxon>
        <taxon>Spermatophyta</taxon>
        <taxon>Magnoliopsida</taxon>
        <taxon>eudicotyledons</taxon>
        <taxon>Gunneridae</taxon>
        <taxon>Pentapetalae</taxon>
        <taxon>asterids</taxon>
        <taxon>campanulids</taxon>
        <taxon>Asterales</taxon>
        <taxon>Asteraceae</taxon>
        <taxon>Asteroideae</taxon>
        <taxon>Heliantheae alliance</taxon>
        <taxon>Tageteae</taxon>
        <taxon>Tagetes</taxon>
    </lineage>
</organism>
<dbReference type="Pfam" id="PF03083">
    <property type="entry name" value="MtN3_slv"/>
    <property type="match status" value="2"/>
</dbReference>
<dbReference type="FunFam" id="1.20.1280.290:FF:000001">
    <property type="entry name" value="Bidirectional sugar transporter SWEET"/>
    <property type="match status" value="1"/>
</dbReference>
<evidence type="ECO:0000256" key="8">
    <source>
        <dbReference type="ARBA" id="ARBA00022989"/>
    </source>
</evidence>
<dbReference type="AlphaFoldDB" id="A0AAD8NPI9"/>